<dbReference type="GO" id="GO:0043565">
    <property type="term" value="F:sequence-specific DNA binding"/>
    <property type="evidence" value="ECO:0007669"/>
    <property type="project" value="TreeGrafter"/>
</dbReference>
<dbReference type="InterPro" id="IPR036388">
    <property type="entry name" value="WH-like_DNA-bd_sf"/>
</dbReference>
<dbReference type="PANTHER" id="PTHR30537">
    <property type="entry name" value="HTH-TYPE TRANSCRIPTIONAL REGULATOR"/>
    <property type="match status" value="1"/>
</dbReference>
<name>A0A158FSV6_9BURK</name>
<accession>A0A158FSV6</accession>
<dbReference type="FunFam" id="1.10.10.10:FF:000001">
    <property type="entry name" value="LysR family transcriptional regulator"/>
    <property type="match status" value="1"/>
</dbReference>
<evidence type="ECO:0000313" key="8">
    <source>
        <dbReference type="Proteomes" id="UP000054683"/>
    </source>
</evidence>
<feature type="region of interest" description="Disordered" evidence="5">
    <location>
        <begin position="1"/>
        <end position="23"/>
    </location>
</feature>
<dbReference type="Gene3D" id="3.40.190.10">
    <property type="entry name" value="Periplasmic binding protein-like II"/>
    <property type="match status" value="2"/>
</dbReference>
<evidence type="ECO:0000256" key="4">
    <source>
        <dbReference type="ARBA" id="ARBA00023163"/>
    </source>
</evidence>
<evidence type="ECO:0000256" key="5">
    <source>
        <dbReference type="SAM" id="MobiDB-lite"/>
    </source>
</evidence>
<feature type="domain" description="HTH lysR-type" evidence="6">
    <location>
        <begin position="58"/>
        <end position="115"/>
    </location>
</feature>
<keyword evidence="4" id="KW-0804">Transcription</keyword>
<dbReference type="Pfam" id="PF00126">
    <property type="entry name" value="HTH_1"/>
    <property type="match status" value="1"/>
</dbReference>
<dbReference type="PRINTS" id="PR00039">
    <property type="entry name" value="HTHLYSR"/>
</dbReference>
<gene>
    <name evidence="7" type="ORF">AWB69_01503</name>
</gene>
<dbReference type="EMBL" id="FCOK02000007">
    <property type="protein sequence ID" value="SAL22290.1"/>
    <property type="molecule type" value="Genomic_DNA"/>
</dbReference>
<dbReference type="PROSITE" id="PS50931">
    <property type="entry name" value="HTH_LYSR"/>
    <property type="match status" value="1"/>
</dbReference>
<proteinExistence type="inferred from homology"/>
<keyword evidence="3" id="KW-0238">DNA-binding</keyword>
<dbReference type="GO" id="GO:0003700">
    <property type="term" value="F:DNA-binding transcription factor activity"/>
    <property type="evidence" value="ECO:0007669"/>
    <property type="project" value="InterPro"/>
</dbReference>
<dbReference type="InterPro" id="IPR000847">
    <property type="entry name" value="LysR_HTH_N"/>
</dbReference>
<comment type="similarity">
    <text evidence="1">Belongs to the LysR transcriptional regulatory family.</text>
</comment>
<sequence>MPWLGHNDAPAGRQPGDGTIIDHSPGCRLSRIARTRSLHAGTSRAKRTVQIIVKRKMPALNALKAFEAAGTTGSFTRAAELLNVTQSAVSRQVRQLEEQLGEALFSRRHQHLVLTPSGRVLLRALQQSFDKIELTVRAISQKNDVNRLRINVPPTFAARWLVPRLGRLREAFPQLDLSITTRANDGIADSNRLDCAVRFGDGEWNNLESTLLMHERHIAVASPALLDREGVDVPVELNRFTLLHVLSGEDQRYLTWQHWLDAARIEGVDTDNGHEFDLLDLSIRAAIDGMGITIADRHMIAAELASGQLRQVLDVEVEGRQSYWFVLRPEQRASGTQRLFQQWLQAEAAASASR</sequence>
<keyword evidence="2" id="KW-0805">Transcription regulation</keyword>
<reference evidence="7 8" key="1">
    <citation type="submission" date="2016-01" db="EMBL/GenBank/DDBJ databases">
        <authorList>
            <person name="Oliw E.H."/>
        </authorList>
    </citation>
    <scope>NUCLEOTIDE SEQUENCE [LARGE SCALE GENOMIC DNA]</scope>
    <source>
        <strain evidence="7">LMG 27134</strain>
    </source>
</reference>
<evidence type="ECO:0000259" key="6">
    <source>
        <dbReference type="PROSITE" id="PS50931"/>
    </source>
</evidence>
<dbReference type="InterPro" id="IPR058163">
    <property type="entry name" value="LysR-type_TF_proteobact-type"/>
</dbReference>
<organism evidence="7 8">
    <name type="scientific">Caballeronia udeis</name>
    <dbReference type="NCBI Taxonomy" id="1232866"/>
    <lineage>
        <taxon>Bacteria</taxon>
        <taxon>Pseudomonadati</taxon>
        <taxon>Pseudomonadota</taxon>
        <taxon>Betaproteobacteria</taxon>
        <taxon>Burkholderiales</taxon>
        <taxon>Burkholderiaceae</taxon>
        <taxon>Caballeronia</taxon>
    </lineage>
</organism>
<evidence type="ECO:0000313" key="7">
    <source>
        <dbReference type="EMBL" id="SAL22290.1"/>
    </source>
</evidence>
<dbReference type="SUPFAM" id="SSF46785">
    <property type="entry name" value="Winged helix' DNA-binding domain"/>
    <property type="match status" value="1"/>
</dbReference>
<dbReference type="Proteomes" id="UP000054683">
    <property type="component" value="Unassembled WGS sequence"/>
</dbReference>
<dbReference type="CDD" id="cd08432">
    <property type="entry name" value="PBP2_GcdR_TrpI_HvrB_AmpR_like"/>
    <property type="match status" value="1"/>
</dbReference>
<dbReference type="AlphaFoldDB" id="A0A158FSV6"/>
<dbReference type="InterPro" id="IPR005119">
    <property type="entry name" value="LysR_subst-bd"/>
</dbReference>
<dbReference type="PANTHER" id="PTHR30537:SF58">
    <property type="entry name" value="HTH-TYPE TRANSCRIPTIONAL REGULATOR PERR"/>
    <property type="match status" value="1"/>
</dbReference>
<dbReference type="GO" id="GO:0006351">
    <property type="term" value="P:DNA-templated transcription"/>
    <property type="evidence" value="ECO:0007669"/>
    <property type="project" value="TreeGrafter"/>
</dbReference>
<evidence type="ECO:0000256" key="2">
    <source>
        <dbReference type="ARBA" id="ARBA00023015"/>
    </source>
</evidence>
<dbReference type="Pfam" id="PF03466">
    <property type="entry name" value="LysR_substrate"/>
    <property type="match status" value="1"/>
</dbReference>
<protein>
    <submittedName>
        <fullName evidence="7">LysR family transcriptional regulator</fullName>
    </submittedName>
</protein>
<dbReference type="Gene3D" id="1.10.10.10">
    <property type="entry name" value="Winged helix-like DNA-binding domain superfamily/Winged helix DNA-binding domain"/>
    <property type="match status" value="1"/>
</dbReference>
<evidence type="ECO:0000256" key="1">
    <source>
        <dbReference type="ARBA" id="ARBA00009437"/>
    </source>
</evidence>
<dbReference type="SUPFAM" id="SSF53850">
    <property type="entry name" value="Periplasmic binding protein-like II"/>
    <property type="match status" value="1"/>
</dbReference>
<dbReference type="InterPro" id="IPR036390">
    <property type="entry name" value="WH_DNA-bd_sf"/>
</dbReference>
<evidence type="ECO:0000256" key="3">
    <source>
        <dbReference type="ARBA" id="ARBA00023125"/>
    </source>
</evidence>